<feature type="compositionally biased region" description="Polar residues" evidence="1">
    <location>
        <begin position="60"/>
        <end position="75"/>
    </location>
</feature>
<dbReference type="EMBL" id="JAGSVG010000001">
    <property type="protein sequence ID" value="MBR8127530.1"/>
    <property type="molecule type" value="Genomic_DNA"/>
</dbReference>
<evidence type="ECO:0000313" key="3">
    <source>
        <dbReference type="Proteomes" id="UP000682266"/>
    </source>
</evidence>
<sequence length="108" mass="12398">MKDRARRVNQTKSKNRIQLPRRTVHQQMSPRARLYRVMNLEQRKLTVRTMLAQFPLEIQGSRSGGSSEDTDSSAAPTPVQARTDFMGSRLWRGNDNASAPRDRMGKKK</sequence>
<feature type="region of interest" description="Disordered" evidence="1">
    <location>
        <begin position="1"/>
        <end position="28"/>
    </location>
</feature>
<accession>A0AA41E356</accession>
<feature type="compositionally biased region" description="Basic residues" evidence="1">
    <location>
        <begin position="1"/>
        <end position="15"/>
    </location>
</feature>
<feature type="region of interest" description="Disordered" evidence="1">
    <location>
        <begin position="56"/>
        <end position="108"/>
    </location>
</feature>
<dbReference type="RefSeq" id="WP_105784746.1">
    <property type="nucleotide sequence ID" value="NZ_CADERF010000003.1"/>
</dbReference>
<evidence type="ECO:0000313" key="2">
    <source>
        <dbReference type="EMBL" id="MBR8127530.1"/>
    </source>
</evidence>
<protein>
    <submittedName>
        <fullName evidence="2">Uncharacterized protein</fullName>
    </submittedName>
</protein>
<dbReference type="AlphaFoldDB" id="A0AA41E356"/>
<comment type="caution">
    <text evidence="2">The sequence shown here is derived from an EMBL/GenBank/DDBJ whole genome shotgun (WGS) entry which is preliminary data.</text>
</comment>
<organism evidence="2 3">
    <name type="scientific">Burkholderia ambifaria</name>
    <dbReference type="NCBI Taxonomy" id="152480"/>
    <lineage>
        <taxon>Bacteria</taxon>
        <taxon>Pseudomonadati</taxon>
        <taxon>Pseudomonadota</taxon>
        <taxon>Betaproteobacteria</taxon>
        <taxon>Burkholderiales</taxon>
        <taxon>Burkholderiaceae</taxon>
        <taxon>Burkholderia</taxon>
        <taxon>Burkholderia cepacia complex</taxon>
    </lineage>
</organism>
<dbReference type="Proteomes" id="UP000682266">
    <property type="component" value="Unassembled WGS sequence"/>
</dbReference>
<proteinExistence type="predicted"/>
<name>A0AA41E356_9BURK</name>
<gene>
    <name evidence="2" type="ORF">KDW93_00745</name>
</gene>
<evidence type="ECO:0000256" key="1">
    <source>
        <dbReference type="SAM" id="MobiDB-lite"/>
    </source>
</evidence>
<reference evidence="2" key="1">
    <citation type="submission" date="2021-04" db="EMBL/GenBank/DDBJ databases">
        <title>A collection of bacterial strains from the Burkholderia cepacia Research Laboratory and Repository.</title>
        <authorList>
            <person name="Lipuma J."/>
            <person name="Spilker T."/>
        </authorList>
    </citation>
    <scope>NUCLEOTIDE SEQUENCE</scope>
    <source>
        <strain evidence="2">AU36012</strain>
    </source>
</reference>